<reference evidence="12" key="1">
    <citation type="journal article" date="2019" name="Int. J. Syst. Evol. Microbiol.">
        <title>The Global Catalogue of Microorganisms (GCM) 10K type strain sequencing project: providing services to taxonomists for standard genome sequencing and annotation.</title>
        <authorList>
            <consortium name="The Broad Institute Genomics Platform"/>
            <consortium name="The Broad Institute Genome Sequencing Center for Infectious Disease"/>
            <person name="Wu L."/>
            <person name="Ma J."/>
        </authorList>
    </citation>
    <scope>NUCLEOTIDE SEQUENCE [LARGE SCALE GENOMIC DNA]</scope>
    <source>
        <strain evidence="12">SHR3</strain>
    </source>
</reference>
<dbReference type="Proteomes" id="UP001595974">
    <property type="component" value="Unassembled WGS sequence"/>
</dbReference>
<evidence type="ECO:0000256" key="5">
    <source>
        <dbReference type="ARBA" id="ARBA00022692"/>
    </source>
</evidence>
<keyword evidence="5 9" id="KW-0812">Transmembrane</keyword>
<keyword evidence="2 9" id="KW-1003">Cell membrane</keyword>
<dbReference type="Pfam" id="PF08478">
    <property type="entry name" value="POTRA_1"/>
    <property type="match status" value="1"/>
</dbReference>
<comment type="caution">
    <text evidence="11">The sequence shown here is derived from an EMBL/GenBank/DDBJ whole genome shotgun (WGS) entry which is preliminary data.</text>
</comment>
<protein>
    <recommendedName>
        <fullName evidence="9">Cell division protein FtsQ</fullName>
    </recommendedName>
</protein>
<feature type="domain" description="POTRA" evidence="10">
    <location>
        <begin position="67"/>
        <end position="136"/>
    </location>
</feature>
<comment type="subunit">
    <text evidence="9">Part of a complex composed of FtsB, FtsL and FtsQ.</text>
</comment>
<dbReference type="HAMAP" id="MF_00911">
    <property type="entry name" value="FtsQ_subfam"/>
    <property type="match status" value="1"/>
</dbReference>
<dbReference type="Pfam" id="PF03799">
    <property type="entry name" value="FtsQ_DivIB_C"/>
    <property type="match status" value="1"/>
</dbReference>
<dbReference type="InterPro" id="IPR013685">
    <property type="entry name" value="POTRA_FtsQ_type"/>
</dbReference>
<dbReference type="InterPro" id="IPR026579">
    <property type="entry name" value="FtsQ"/>
</dbReference>
<evidence type="ECO:0000256" key="9">
    <source>
        <dbReference type="HAMAP-Rule" id="MF_00911"/>
    </source>
</evidence>
<comment type="subcellular location">
    <subcellularLocation>
        <location evidence="9">Cell inner membrane</location>
        <topology evidence="9">Single-pass type II membrane protein</topology>
    </subcellularLocation>
    <subcellularLocation>
        <location evidence="1">Membrane</location>
    </subcellularLocation>
    <text evidence="9">Localizes to the division septum.</text>
</comment>
<dbReference type="InterPro" id="IPR005548">
    <property type="entry name" value="Cell_div_FtsQ/DivIB_C"/>
</dbReference>
<dbReference type="RefSeq" id="WP_385961973.1">
    <property type="nucleotide sequence ID" value="NZ_JBHSOG010000100.1"/>
</dbReference>
<dbReference type="InterPro" id="IPR034746">
    <property type="entry name" value="POTRA"/>
</dbReference>
<name>A0ABW1AWZ9_9RHOO</name>
<keyword evidence="7 9" id="KW-0472">Membrane</keyword>
<dbReference type="EMBL" id="JBHSOG010000100">
    <property type="protein sequence ID" value="MFC5771771.1"/>
    <property type="molecule type" value="Genomic_DNA"/>
</dbReference>
<evidence type="ECO:0000256" key="6">
    <source>
        <dbReference type="ARBA" id="ARBA00022989"/>
    </source>
</evidence>
<evidence type="ECO:0000256" key="3">
    <source>
        <dbReference type="ARBA" id="ARBA00022519"/>
    </source>
</evidence>
<evidence type="ECO:0000313" key="12">
    <source>
        <dbReference type="Proteomes" id="UP001595974"/>
    </source>
</evidence>
<evidence type="ECO:0000256" key="4">
    <source>
        <dbReference type="ARBA" id="ARBA00022618"/>
    </source>
</evidence>
<dbReference type="Gene3D" id="3.10.20.310">
    <property type="entry name" value="membrane protein fhac"/>
    <property type="match status" value="1"/>
</dbReference>
<evidence type="ECO:0000256" key="1">
    <source>
        <dbReference type="ARBA" id="ARBA00004370"/>
    </source>
</evidence>
<keyword evidence="12" id="KW-1185">Reference proteome</keyword>
<proteinExistence type="inferred from homology"/>
<gene>
    <name evidence="9" type="primary">ftsQ</name>
    <name evidence="11" type="ORF">ACFPTN_20520</name>
</gene>
<keyword evidence="3 9" id="KW-0997">Cell inner membrane</keyword>
<evidence type="ECO:0000256" key="2">
    <source>
        <dbReference type="ARBA" id="ARBA00022475"/>
    </source>
</evidence>
<dbReference type="Gene3D" id="3.40.50.11690">
    <property type="entry name" value="Cell division protein FtsQ/DivIB"/>
    <property type="match status" value="1"/>
</dbReference>
<organism evidence="11 12">
    <name type="scientific">Thauera sinica</name>
    <dbReference type="NCBI Taxonomy" id="2665146"/>
    <lineage>
        <taxon>Bacteria</taxon>
        <taxon>Pseudomonadati</taxon>
        <taxon>Pseudomonadota</taxon>
        <taxon>Betaproteobacteria</taxon>
        <taxon>Rhodocyclales</taxon>
        <taxon>Zoogloeaceae</taxon>
        <taxon>Thauera</taxon>
    </lineage>
</organism>
<evidence type="ECO:0000313" key="11">
    <source>
        <dbReference type="EMBL" id="MFC5771771.1"/>
    </source>
</evidence>
<feature type="transmembrane region" description="Helical" evidence="9">
    <location>
        <begin position="44"/>
        <end position="62"/>
    </location>
</feature>
<dbReference type="PROSITE" id="PS51779">
    <property type="entry name" value="POTRA"/>
    <property type="match status" value="1"/>
</dbReference>
<comment type="similarity">
    <text evidence="9">Belongs to the FtsQ/DivIB family. FtsQ subfamily.</text>
</comment>
<keyword evidence="8 9" id="KW-0131">Cell cycle</keyword>
<keyword evidence="4 9" id="KW-0132">Cell division</keyword>
<evidence type="ECO:0000256" key="8">
    <source>
        <dbReference type="ARBA" id="ARBA00023306"/>
    </source>
</evidence>
<sequence>MAEFRARAAGPAVARTRAGGNARAQAAETGLWHRPALLNLISDLLMLFAAIGLGWALVIWFVSRPLFPVRELIVQTPPAQVTEAQLEYVARTAIRGNFFTMDLEEIRTAFEKLPWVRRAQVRRRWPDAVELRLEEHQAVAYWTVSESGDARLVNRFGEVFTAASNATMPQFDGPQGSSGWLLARHEEFSAMLKPLGVKLAGLALSAREAWRLTLDDGLVIVLGREQERAPVKERLARFVAAWPKVREQVGVQVAVADLRYPSGFALTPVAGAVPAAGAAVKGKK</sequence>
<dbReference type="GO" id="GO:0051301">
    <property type="term" value="P:cell division"/>
    <property type="evidence" value="ECO:0007669"/>
    <property type="project" value="UniProtKB-KW"/>
</dbReference>
<comment type="function">
    <text evidence="9">Essential cell division protein. May link together the upstream cell division proteins, which are predominantly cytoplasmic, with the downstream cell division proteins, which are predominantly periplasmic. May control correct divisome assembly.</text>
</comment>
<evidence type="ECO:0000256" key="7">
    <source>
        <dbReference type="ARBA" id="ARBA00023136"/>
    </source>
</evidence>
<dbReference type="PANTHER" id="PTHR35851:SF1">
    <property type="entry name" value="CELL DIVISION PROTEIN FTSQ"/>
    <property type="match status" value="1"/>
</dbReference>
<dbReference type="PANTHER" id="PTHR35851">
    <property type="entry name" value="CELL DIVISION PROTEIN FTSQ"/>
    <property type="match status" value="1"/>
</dbReference>
<keyword evidence="6 9" id="KW-1133">Transmembrane helix</keyword>
<accession>A0ABW1AWZ9</accession>
<dbReference type="InterPro" id="IPR045335">
    <property type="entry name" value="FtsQ_C_sf"/>
</dbReference>
<evidence type="ECO:0000259" key="10">
    <source>
        <dbReference type="PROSITE" id="PS51779"/>
    </source>
</evidence>